<sequence length="177" mass="17797">MRYSLFLIGFLAGCSGGGGDTPIDPIDELPKTITPEIDTAPTGTASYRGPTNIGFTPALSTPVTLAGTMNLNVNFDRALDAVTGSASAFETAAGAPVTGNLHLSGGELDDSGTTLQFGGKISGSLRSGTTGYLIAGALSGEFLGEDETAVSGRITGNAYQSGVPTNMSGTFQAGRLP</sequence>
<comment type="caution">
    <text evidence="1">The sequence shown here is derived from an EMBL/GenBank/DDBJ whole genome shotgun (WGS) entry which is preliminary data.</text>
</comment>
<proteinExistence type="predicted"/>
<evidence type="ECO:0000313" key="1">
    <source>
        <dbReference type="EMBL" id="MBB5722143.1"/>
    </source>
</evidence>
<gene>
    <name evidence="1" type="ORF">FHS72_001767</name>
</gene>
<evidence type="ECO:0000313" key="2">
    <source>
        <dbReference type="Proteomes" id="UP000535415"/>
    </source>
</evidence>
<protein>
    <recommendedName>
        <fullName evidence="3">Transferrin-binding protein B C-lobe/N-lobe beta barrel domain-containing protein</fullName>
    </recommendedName>
</protein>
<dbReference type="AlphaFoldDB" id="A0A7W9BKC9"/>
<dbReference type="Proteomes" id="UP000535415">
    <property type="component" value="Unassembled WGS sequence"/>
</dbReference>
<dbReference type="RefSeq" id="WP_183528125.1">
    <property type="nucleotide sequence ID" value="NZ_JACIJM010000004.1"/>
</dbReference>
<dbReference type="Gene3D" id="2.40.160.90">
    <property type="match status" value="1"/>
</dbReference>
<dbReference type="EMBL" id="JACIJM010000004">
    <property type="protein sequence ID" value="MBB5722143.1"/>
    <property type="molecule type" value="Genomic_DNA"/>
</dbReference>
<name>A0A7W9BKC9_9RHOB</name>
<keyword evidence="2" id="KW-1185">Reference proteome</keyword>
<evidence type="ECO:0008006" key="3">
    <source>
        <dbReference type="Google" id="ProtNLM"/>
    </source>
</evidence>
<organism evidence="1 2">
    <name type="scientific">Yoonia ponticola</name>
    <dbReference type="NCBI Taxonomy" id="1524255"/>
    <lineage>
        <taxon>Bacteria</taxon>
        <taxon>Pseudomonadati</taxon>
        <taxon>Pseudomonadota</taxon>
        <taxon>Alphaproteobacteria</taxon>
        <taxon>Rhodobacterales</taxon>
        <taxon>Paracoccaceae</taxon>
        <taxon>Yoonia</taxon>
    </lineage>
</organism>
<reference evidence="1 2" key="1">
    <citation type="submission" date="2020-08" db="EMBL/GenBank/DDBJ databases">
        <title>Genomic Encyclopedia of Type Strains, Phase IV (KMG-IV): sequencing the most valuable type-strain genomes for metagenomic binning, comparative biology and taxonomic classification.</title>
        <authorList>
            <person name="Goeker M."/>
        </authorList>
    </citation>
    <scope>NUCLEOTIDE SEQUENCE [LARGE SCALE GENOMIC DNA]</scope>
    <source>
        <strain evidence="1 2">DSM 101064</strain>
    </source>
</reference>
<accession>A0A7W9BKC9</accession>